<feature type="signal peptide" evidence="2">
    <location>
        <begin position="1"/>
        <end position="26"/>
    </location>
</feature>
<dbReference type="EMBL" id="LGRX02000112">
    <property type="protein sequence ID" value="KAK3289527.1"/>
    <property type="molecule type" value="Genomic_DNA"/>
</dbReference>
<feature type="chain" id="PRO_5042156753" evidence="2">
    <location>
        <begin position="27"/>
        <end position="220"/>
    </location>
</feature>
<evidence type="ECO:0000256" key="2">
    <source>
        <dbReference type="SAM" id="SignalP"/>
    </source>
</evidence>
<comment type="caution">
    <text evidence="3">The sequence shown here is derived from an EMBL/GenBank/DDBJ whole genome shotgun (WGS) entry which is preliminary data.</text>
</comment>
<dbReference type="AlphaFoldDB" id="A0AAE0H427"/>
<keyword evidence="2" id="KW-0732">Signal</keyword>
<reference evidence="3 4" key="1">
    <citation type="journal article" date="2015" name="Genome Biol. Evol.">
        <title>Comparative Genomics of a Bacterivorous Green Alga Reveals Evolutionary Causalities and Consequences of Phago-Mixotrophic Mode of Nutrition.</title>
        <authorList>
            <person name="Burns J.A."/>
            <person name="Paasch A."/>
            <person name="Narechania A."/>
            <person name="Kim E."/>
        </authorList>
    </citation>
    <scope>NUCLEOTIDE SEQUENCE [LARGE SCALE GENOMIC DNA]</scope>
    <source>
        <strain evidence="3 4">PLY_AMNH</strain>
    </source>
</reference>
<dbReference type="Proteomes" id="UP001190700">
    <property type="component" value="Unassembled WGS sequence"/>
</dbReference>
<protein>
    <submittedName>
        <fullName evidence="3">Uncharacterized protein</fullName>
    </submittedName>
</protein>
<gene>
    <name evidence="3" type="ORF">CYMTET_3049</name>
</gene>
<organism evidence="3 4">
    <name type="scientific">Cymbomonas tetramitiformis</name>
    <dbReference type="NCBI Taxonomy" id="36881"/>
    <lineage>
        <taxon>Eukaryota</taxon>
        <taxon>Viridiplantae</taxon>
        <taxon>Chlorophyta</taxon>
        <taxon>Pyramimonadophyceae</taxon>
        <taxon>Pyramimonadales</taxon>
        <taxon>Pyramimonadaceae</taxon>
        <taxon>Cymbomonas</taxon>
    </lineage>
</organism>
<evidence type="ECO:0000313" key="3">
    <source>
        <dbReference type="EMBL" id="KAK3289527.1"/>
    </source>
</evidence>
<proteinExistence type="predicted"/>
<evidence type="ECO:0000313" key="4">
    <source>
        <dbReference type="Proteomes" id="UP001190700"/>
    </source>
</evidence>
<accession>A0AAE0H427</accession>
<keyword evidence="4" id="KW-1185">Reference proteome</keyword>
<name>A0AAE0H427_9CHLO</name>
<feature type="non-terminal residue" evidence="3">
    <location>
        <position position="220"/>
    </location>
</feature>
<sequence>MSHGMYGTAKSAFFFWYTLILATCHGSEKTDDDDFITTKISKESKTALLSSNEFEDTPSNGLPSQTAFAQSSRPLNSSLSVLSRFRTHGKIYLKPYPYVVVRNALEPALYAELETAFLKDEEIFELSGAKQELQNHRLDIWAKTALEHAKVPDLWKDFVAYHVSRDFYDEVHALFASDIQRTHPLKRGYQTGMRFRDEATSDVLLDAQIAINTPVKERSS</sequence>
<evidence type="ECO:0000256" key="1">
    <source>
        <dbReference type="SAM" id="MobiDB-lite"/>
    </source>
</evidence>
<feature type="region of interest" description="Disordered" evidence="1">
    <location>
        <begin position="49"/>
        <end position="68"/>
    </location>
</feature>